<dbReference type="InterPro" id="IPR036397">
    <property type="entry name" value="RNaseH_sf"/>
</dbReference>
<dbReference type="InterPro" id="IPR012337">
    <property type="entry name" value="RNaseH-like_sf"/>
</dbReference>
<reference evidence="3" key="1">
    <citation type="submission" date="2022-03" db="EMBL/GenBank/DDBJ databases">
        <authorList>
            <person name="Sayadi A."/>
        </authorList>
    </citation>
    <scope>NUCLEOTIDE SEQUENCE</scope>
</reference>
<dbReference type="Pfam" id="PF00075">
    <property type="entry name" value="RNase_H"/>
    <property type="match status" value="1"/>
</dbReference>
<keyword evidence="4" id="KW-1185">Reference proteome</keyword>
<feature type="domain" description="RNase H type-1" evidence="2">
    <location>
        <begin position="17"/>
        <end position="63"/>
    </location>
</feature>
<evidence type="ECO:0000313" key="3">
    <source>
        <dbReference type="EMBL" id="CAH2007454.1"/>
    </source>
</evidence>
<organism evidence="3 4">
    <name type="scientific">Acanthoscelides obtectus</name>
    <name type="common">Bean weevil</name>
    <name type="synonym">Bruchus obtectus</name>
    <dbReference type="NCBI Taxonomy" id="200917"/>
    <lineage>
        <taxon>Eukaryota</taxon>
        <taxon>Metazoa</taxon>
        <taxon>Ecdysozoa</taxon>
        <taxon>Arthropoda</taxon>
        <taxon>Hexapoda</taxon>
        <taxon>Insecta</taxon>
        <taxon>Pterygota</taxon>
        <taxon>Neoptera</taxon>
        <taxon>Endopterygota</taxon>
        <taxon>Coleoptera</taxon>
        <taxon>Polyphaga</taxon>
        <taxon>Cucujiformia</taxon>
        <taxon>Chrysomeloidea</taxon>
        <taxon>Chrysomelidae</taxon>
        <taxon>Bruchinae</taxon>
        <taxon>Bruchini</taxon>
        <taxon>Acanthoscelides</taxon>
    </lineage>
</organism>
<evidence type="ECO:0000256" key="1">
    <source>
        <dbReference type="SAM" id="MobiDB-lite"/>
    </source>
</evidence>
<proteinExistence type="predicted"/>
<feature type="region of interest" description="Disordered" evidence="1">
    <location>
        <begin position="1"/>
        <end position="24"/>
    </location>
</feature>
<feature type="compositionally biased region" description="Basic and acidic residues" evidence="1">
    <location>
        <begin position="12"/>
        <end position="21"/>
    </location>
</feature>
<dbReference type="SUPFAM" id="SSF53098">
    <property type="entry name" value="Ribonuclease H-like"/>
    <property type="match status" value="1"/>
</dbReference>
<sequence>MSVSQGGLPPGKKREESKDSMDAIIEDNSQELNRFDKTINIVWIKGHSGVKENEMVDNFADQTTTKE</sequence>
<dbReference type="Gene3D" id="3.30.420.10">
    <property type="entry name" value="Ribonuclease H-like superfamily/Ribonuclease H"/>
    <property type="match status" value="1"/>
</dbReference>
<dbReference type="GO" id="GO:0003676">
    <property type="term" value="F:nucleic acid binding"/>
    <property type="evidence" value="ECO:0007669"/>
    <property type="project" value="InterPro"/>
</dbReference>
<dbReference type="AlphaFoldDB" id="A0A9P0M892"/>
<dbReference type="GO" id="GO:0004523">
    <property type="term" value="F:RNA-DNA hybrid ribonuclease activity"/>
    <property type="evidence" value="ECO:0007669"/>
    <property type="project" value="InterPro"/>
</dbReference>
<name>A0A9P0M892_ACAOB</name>
<dbReference type="InterPro" id="IPR002156">
    <property type="entry name" value="RNaseH_domain"/>
</dbReference>
<protein>
    <recommendedName>
        <fullName evidence="2">RNase H type-1 domain-containing protein</fullName>
    </recommendedName>
</protein>
<evidence type="ECO:0000313" key="4">
    <source>
        <dbReference type="Proteomes" id="UP001152888"/>
    </source>
</evidence>
<comment type="caution">
    <text evidence="3">The sequence shown here is derived from an EMBL/GenBank/DDBJ whole genome shotgun (WGS) entry which is preliminary data.</text>
</comment>
<dbReference type="EMBL" id="CAKOFQ010007751">
    <property type="protein sequence ID" value="CAH2007454.1"/>
    <property type="molecule type" value="Genomic_DNA"/>
</dbReference>
<evidence type="ECO:0000259" key="2">
    <source>
        <dbReference type="Pfam" id="PF00075"/>
    </source>
</evidence>
<gene>
    <name evidence="3" type="ORF">ACAOBT_LOCUS29674</name>
</gene>
<dbReference type="OrthoDB" id="6769383at2759"/>
<accession>A0A9P0M892</accession>
<dbReference type="Proteomes" id="UP001152888">
    <property type="component" value="Unassembled WGS sequence"/>
</dbReference>